<protein>
    <submittedName>
        <fullName evidence="1">Uncharacterized protein</fullName>
    </submittedName>
</protein>
<proteinExistence type="predicted"/>
<accession>A0A1E3H568</accession>
<name>A0A1E3H568_9HYPH</name>
<reference evidence="1 2" key="1">
    <citation type="submission" date="2016-07" db="EMBL/GenBank/DDBJ databases">
        <title>Draft Genome Sequence of Methylobrevis pamukkalensis PK2.</title>
        <authorList>
            <person name="Vasilenko O.V."/>
            <person name="Doronina N.V."/>
            <person name="Shmareva M.N."/>
            <person name="Tarlachkov S.V."/>
            <person name="Mustakhimov I."/>
            <person name="Trotsenko Y.A."/>
        </authorList>
    </citation>
    <scope>NUCLEOTIDE SEQUENCE [LARGE SCALE GENOMIC DNA]</scope>
    <source>
        <strain evidence="1 2">PK2</strain>
    </source>
</reference>
<keyword evidence="2" id="KW-1185">Reference proteome</keyword>
<dbReference type="RefSeq" id="WP_069306200.1">
    <property type="nucleotide sequence ID" value="NZ_MCRJ01000021.1"/>
</dbReference>
<dbReference type="Proteomes" id="UP000094622">
    <property type="component" value="Unassembled WGS sequence"/>
</dbReference>
<organism evidence="1 2">
    <name type="scientific">Methylobrevis pamukkalensis</name>
    <dbReference type="NCBI Taxonomy" id="1439726"/>
    <lineage>
        <taxon>Bacteria</taxon>
        <taxon>Pseudomonadati</taxon>
        <taxon>Pseudomonadota</taxon>
        <taxon>Alphaproteobacteria</taxon>
        <taxon>Hyphomicrobiales</taxon>
        <taxon>Pleomorphomonadaceae</taxon>
        <taxon>Methylobrevis</taxon>
    </lineage>
</organism>
<dbReference type="EMBL" id="MCRJ01000021">
    <property type="protein sequence ID" value="ODN71452.1"/>
    <property type="molecule type" value="Genomic_DNA"/>
</dbReference>
<evidence type="ECO:0000313" key="2">
    <source>
        <dbReference type="Proteomes" id="UP000094622"/>
    </source>
</evidence>
<dbReference type="AlphaFoldDB" id="A0A1E3H568"/>
<gene>
    <name evidence="1" type="ORF">A6302_01229</name>
</gene>
<evidence type="ECO:0000313" key="1">
    <source>
        <dbReference type="EMBL" id="ODN71452.1"/>
    </source>
</evidence>
<sequence length="135" mass="14015">MLDFDAIEPDEIGIPAIEMTDVEGADEKIVAAAPSEAEFTEVVTGEVQADKLGVSSEADGPDAFDAEPDETDTFAADAVEVAVAAAPADAESDAEDPDLAAFIEDTRHDRPDPAAADEGDALSALSMNERFALFA</sequence>
<comment type="caution">
    <text evidence="1">The sequence shown here is derived from an EMBL/GenBank/DDBJ whole genome shotgun (WGS) entry which is preliminary data.</text>
</comment>